<feature type="compositionally biased region" description="Basic and acidic residues" evidence="1">
    <location>
        <begin position="47"/>
        <end position="68"/>
    </location>
</feature>
<dbReference type="EMBL" id="CAXAJV020001290">
    <property type="protein sequence ID" value="CAL7939855.1"/>
    <property type="molecule type" value="Genomic_DNA"/>
</dbReference>
<accession>A0ABP1NK93</accession>
<feature type="signal peptide" evidence="2">
    <location>
        <begin position="1"/>
        <end position="22"/>
    </location>
</feature>
<feature type="compositionally biased region" description="Low complexity" evidence="1">
    <location>
        <begin position="411"/>
        <end position="432"/>
    </location>
</feature>
<feature type="region of interest" description="Disordered" evidence="1">
    <location>
        <begin position="44"/>
        <end position="123"/>
    </location>
</feature>
<feature type="region of interest" description="Disordered" evidence="1">
    <location>
        <begin position="406"/>
        <end position="451"/>
    </location>
</feature>
<proteinExistence type="predicted"/>
<feature type="chain" id="PRO_5045274263" evidence="2">
    <location>
        <begin position="23"/>
        <end position="653"/>
    </location>
</feature>
<gene>
    <name evidence="3" type="ORF">XYLVIOL_LOCUS4162</name>
</gene>
<evidence type="ECO:0000256" key="1">
    <source>
        <dbReference type="SAM" id="MobiDB-lite"/>
    </source>
</evidence>
<dbReference type="Proteomes" id="UP001642520">
    <property type="component" value="Unassembled WGS sequence"/>
</dbReference>
<sequence length="653" mass="70126">MKFLLIPCLLVASLLCIAAVTGAEEAEEKPEITKLELVDLGEGESDVDAKDSDVQRKRDSGYSYKRPDSFASASRGRFQAGQSGQRGRIVNRHPAQINRPITKYGPPGYQNSSPTRPAPHGQQHRDKLQFHGHFGQQHPSNFAGRPSGLLEQGVPSPIRQVDFAEPNPISTQNNEPFATHSANYLPPENQKLPDYSTPQIFSPIQVAQSPQNGNQEQTANFQSQNIVQPQGQISDAALFLTQNAEAIQQLYGAPPNEQDFAPHVDQFLGQNNQVQNPNSQFQNFETSSQSPQSFRGPLPSYASGTLSAQETLEQIQSLEKDRLIVQLQRALATQAQAQNADAAGRYAQNQQSFVQSQDLLASLGQRMKIHGLNTQQSTVNFGLGNTAFNQSPFLPGTTISPGFPLSYGPSTTAQPPTTTTTTTTTVQPPQAAKGDGTTQLGSSVPAPPTSAQGVPIYGGFVPTLIGGTTFVSNVPTYGTAFFAPAAVSPAQPSGSSPTHFGLPIPTNPAQKPIPGPAPQPASPLNPSTPSIHVANRPAAPSSPPINTVPVPVHPVATPLHPVVTPLHPVTPLQPVVPATSTHLHPVQTPSTAHPTYGLQTAVINPLLYKPIKPVYPFYYYPSVQYQVHKPALPTYPWSYAPTYAQAKPTQIWK</sequence>
<keyword evidence="4" id="KW-1185">Reference proteome</keyword>
<comment type="caution">
    <text evidence="3">The sequence shown here is derived from an EMBL/GenBank/DDBJ whole genome shotgun (WGS) entry which is preliminary data.</text>
</comment>
<feature type="region of interest" description="Disordered" evidence="1">
    <location>
        <begin position="270"/>
        <end position="296"/>
    </location>
</feature>
<evidence type="ECO:0000313" key="3">
    <source>
        <dbReference type="EMBL" id="CAL7939855.1"/>
    </source>
</evidence>
<keyword evidence="2" id="KW-0732">Signal</keyword>
<organism evidence="3 4">
    <name type="scientific">Xylocopa violacea</name>
    <name type="common">Violet carpenter bee</name>
    <name type="synonym">Apis violacea</name>
    <dbReference type="NCBI Taxonomy" id="135666"/>
    <lineage>
        <taxon>Eukaryota</taxon>
        <taxon>Metazoa</taxon>
        <taxon>Ecdysozoa</taxon>
        <taxon>Arthropoda</taxon>
        <taxon>Hexapoda</taxon>
        <taxon>Insecta</taxon>
        <taxon>Pterygota</taxon>
        <taxon>Neoptera</taxon>
        <taxon>Endopterygota</taxon>
        <taxon>Hymenoptera</taxon>
        <taxon>Apocrita</taxon>
        <taxon>Aculeata</taxon>
        <taxon>Apoidea</taxon>
        <taxon>Anthophila</taxon>
        <taxon>Apidae</taxon>
        <taxon>Xylocopa</taxon>
        <taxon>Xylocopa</taxon>
    </lineage>
</organism>
<reference evidence="3 4" key="1">
    <citation type="submission" date="2024-08" db="EMBL/GenBank/DDBJ databases">
        <authorList>
            <person name="Will J Nash"/>
            <person name="Angela Man"/>
            <person name="Seanna McTaggart"/>
            <person name="Kendall Baker"/>
            <person name="Tom Barker"/>
            <person name="Leah Catchpole"/>
            <person name="Alex Durrant"/>
            <person name="Karim Gharbi"/>
            <person name="Naomi Irish"/>
            <person name="Gemy Kaithakottil"/>
            <person name="Debby Ku"/>
            <person name="Aaliyah Providence"/>
            <person name="Felix Shaw"/>
            <person name="David Swarbreck"/>
            <person name="Chris Watkins"/>
            <person name="Ann M. McCartney"/>
            <person name="Giulio Formenti"/>
            <person name="Alice Mouton"/>
            <person name="Noel Vella"/>
            <person name="Bjorn M von Reumont"/>
            <person name="Adriana Vella"/>
            <person name="Wilfried Haerty"/>
        </authorList>
    </citation>
    <scope>NUCLEOTIDE SEQUENCE [LARGE SCALE GENOMIC DNA]</scope>
</reference>
<evidence type="ECO:0000313" key="4">
    <source>
        <dbReference type="Proteomes" id="UP001642520"/>
    </source>
</evidence>
<name>A0ABP1NK93_XYLVO</name>
<feature type="region of interest" description="Disordered" evidence="1">
    <location>
        <begin position="487"/>
        <end position="545"/>
    </location>
</feature>
<protein>
    <submittedName>
        <fullName evidence="3">Uncharacterized protein</fullName>
    </submittedName>
</protein>
<evidence type="ECO:0000256" key="2">
    <source>
        <dbReference type="SAM" id="SignalP"/>
    </source>
</evidence>
<feature type="compositionally biased region" description="Polar residues" evidence="1">
    <location>
        <begin position="270"/>
        <end position="293"/>
    </location>
</feature>
<feature type="compositionally biased region" description="Pro residues" evidence="1">
    <location>
        <begin position="511"/>
        <end position="523"/>
    </location>
</feature>